<name>A0A918E592_9ACTN</name>
<accession>A0A918E592</accession>
<gene>
    <name evidence="4" type="ORF">GCM10012278_25370</name>
</gene>
<dbReference type="RefSeq" id="WP_189138719.1">
    <property type="nucleotide sequence ID" value="NZ_BMNK01000003.1"/>
</dbReference>
<dbReference type="Proteomes" id="UP000660745">
    <property type="component" value="Unassembled WGS sequence"/>
</dbReference>
<comment type="caution">
    <text evidence="4">The sequence shown here is derived from an EMBL/GenBank/DDBJ whole genome shotgun (WGS) entry which is preliminary data.</text>
</comment>
<organism evidence="4 5">
    <name type="scientific">Nonomuraea glycinis</name>
    <dbReference type="NCBI Taxonomy" id="2047744"/>
    <lineage>
        <taxon>Bacteria</taxon>
        <taxon>Bacillati</taxon>
        <taxon>Actinomycetota</taxon>
        <taxon>Actinomycetes</taxon>
        <taxon>Streptosporangiales</taxon>
        <taxon>Streptosporangiaceae</taxon>
        <taxon>Nonomuraea</taxon>
    </lineage>
</organism>
<sequence>MFGLDKSPFAVAVKAAMDEARQRGDRRMGTEHLLLGLLRDPSGPPARALGVDARTARAALASLDRAALRAIGLDPGDTPPGGTRKHPPIPGTALTSGARAVINQAVKATDRKSRDRTGPAALLRALLDQRHPDPAAALIDHLGLDRATVRTRLES</sequence>
<feature type="domain" description="Clp R" evidence="3">
    <location>
        <begin position="2"/>
        <end position="155"/>
    </location>
</feature>
<dbReference type="EMBL" id="BMNK01000003">
    <property type="protein sequence ID" value="GGP05517.1"/>
    <property type="molecule type" value="Genomic_DNA"/>
</dbReference>
<evidence type="ECO:0000256" key="2">
    <source>
        <dbReference type="SAM" id="MobiDB-lite"/>
    </source>
</evidence>
<dbReference type="SUPFAM" id="SSF81923">
    <property type="entry name" value="Double Clp-N motif"/>
    <property type="match status" value="1"/>
</dbReference>
<reference evidence="4" key="1">
    <citation type="journal article" date="2014" name="Int. J. Syst. Evol. Microbiol.">
        <title>Complete genome sequence of Corynebacterium casei LMG S-19264T (=DSM 44701T), isolated from a smear-ripened cheese.</title>
        <authorList>
            <consortium name="US DOE Joint Genome Institute (JGI-PGF)"/>
            <person name="Walter F."/>
            <person name="Albersmeier A."/>
            <person name="Kalinowski J."/>
            <person name="Ruckert C."/>
        </authorList>
    </citation>
    <scope>NUCLEOTIDE SEQUENCE</scope>
    <source>
        <strain evidence="4">CGMCC 4.7430</strain>
    </source>
</reference>
<dbReference type="InterPro" id="IPR036628">
    <property type="entry name" value="Clp_N_dom_sf"/>
</dbReference>
<dbReference type="PROSITE" id="PS51903">
    <property type="entry name" value="CLP_R"/>
    <property type="match status" value="1"/>
</dbReference>
<keyword evidence="5" id="KW-1185">Reference proteome</keyword>
<evidence type="ECO:0000259" key="3">
    <source>
        <dbReference type="PROSITE" id="PS51903"/>
    </source>
</evidence>
<dbReference type="AlphaFoldDB" id="A0A918E592"/>
<dbReference type="Pfam" id="PF02861">
    <property type="entry name" value="Clp_N"/>
    <property type="match status" value="1"/>
</dbReference>
<keyword evidence="1" id="KW-0677">Repeat</keyword>
<feature type="region of interest" description="Disordered" evidence="2">
    <location>
        <begin position="72"/>
        <end position="94"/>
    </location>
</feature>
<evidence type="ECO:0000256" key="1">
    <source>
        <dbReference type="PROSITE-ProRule" id="PRU01251"/>
    </source>
</evidence>
<dbReference type="InterPro" id="IPR004176">
    <property type="entry name" value="Clp_R_N"/>
</dbReference>
<feature type="compositionally biased region" description="Low complexity" evidence="2">
    <location>
        <begin position="72"/>
        <end position="82"/>
    </location>
</feature>
<proteinExistence type="predicted"/>
<protein>
    <recommendedName>
        <fullName evidence="3">Clp R domain-containing protein</fullName>
    </recommendedName>
</protein>
<reference evidence="4" key="2">
    <citation type="submission" date="2020-09" db="EMBL/GenBank/DDBJ databases">
        <authorList>
            <person name="Sun Q."/>
            <person name="Zhou Y."/>
        </authorList>
    </citation>
    <scope>NUCLEOTIDE SEQUENCE</scope>
    <source>
        <strain evidence="4">CGMCC 4.7430</strain>
    </source>
</reference>
<evidence type="ECO:0000313" key="4">
    <source>
        <dbReference type="EMBL" id="GGP05517.1"/>
    </source>
</evidence>
<dbReference type="Gene3D" id="1.10.1780.10">
    <property type="entry name" value="Clp, N-terminal domain"/>
    <property type="match status" value="1"/>
</dbReference>
<evidence type="ECO:0000313" key="5">
    <source>
        <dbReference type="Proteomes" id="UP000660745"/>
    </source>
</evidence>